<dbReference type="AlphaFoldDB" id="A0A267DXI6"/>
<feature type="region of interest" description="Disordered" evidence="1">
    <location>
        <begin position="1"/>
        <end position="142"/>
    </location>
</feature>
<feature type="compositionally biased region" description="Polar residues" evidence="1">
    <location>
        <begin position="121"/>
        <end position="136"/>
    </location>
</feature>
<dbReference type="Proteomes" id="UP000215902">
    <property type="component" value="Unassembled WGS sequence"/>
</dbReference>
<keyword evidence="3" id="KW-1185">Reference proteome</keyword>
<sequence length="233" mass="24830">MDEGPGVEQQQQQLQPLEPTQQPHPILRKKRLNQDSNSASNHHVRIAPSPTSHDENENEDDGIVEEPWKDRENPFRPGSDLDRQADSLLRNSRISRNSVHLAQLETDSEQKPEHEAEQKTEAASTEATADPTTATLEATLREDTVGLLTPSMAVAAIIADDAADSSGPDDEPEELLVASTSAPAAASSAPPSAANRQQEAPNGSASPKTKAPTKEAAGPVQAKGVGRACCDLM</sequence>
<feature type="compositionally biased region" description="Acidic residues" evidence="1">
    <location>
        <begin position="162"/>
        <end position="174"/>
    </location>
</feature>
<comment type="caution">
    <text evidence="2">The sequence shown here is derived from an EMBL/GenBank/DDBJ whole genome shotgun (WGS) entry which is preliminary data.</text>
</comment>
<reference evidence="2 3" key="1">
    <citation type="submission" date="2017-06" db="EMBL/GenBank/DDBJ databases">
        <title>A platform for efficient transgenesis in Macrostomum lignano, a flatworm model organism for stem cell research.</title>
        <authorList>
            <person name="Berezikov E."/>
        </authorList>
    </citation>
    <scope>NUCLEOTIDE SEQUENCE [LARGE SCALE GENOMIC DNA]</scope>
    <source>
        <strain evidence="2">DV1</strain>
        <tissue evidence="2">Whole organism</tissue>
    </source>
</reference>
<evidence type="ECO:0000256" key="1">
    <source>
        <dbReference type="SAM" id="MobiDB-lite"/>
    </source>
</evidence>
<evidence type="ECO:0000313" key="3">
    <source>
        <dbReference type="Proteomes" id="UP000215902"/>
    </source>
</evidence>
<gene>
    <name evidence="2" type="ORF">BOX15_Mlig015392g2</name>
</gene>
<feature type="compositionally biased region" description="Low complexity" evidence="1">
    <location>
        <begin position="178"/>
        <end position="194"/>
    </location>
</feature>
<feature type="region of interest" description="Disordered" evidence="1">
    <location>
        <begin position="162"/>
        <end position="233"/>
    </location>
</feature>
<name>A0A267DXI6_9PLAT</name>
<feature type="compositionally biased region" description="Polar residues" evidence="1">
    <location>
        <begin position="195"/>
        <end position="207"/>
    </location>
</feature>
<feature type="compositionally biased region" description="Basic and acidic residues" evidence="1">
    <location>
        <begin position="66"/>
        <end position="85"/>
    </location>
</feature>
<feature type="compositionally biased region" description="Low complexity" evidence="1">
    <location>
        <begin position="87"/>
        <end position="98"/>
    </location>
</feature>
<feature type="compositionally biased region" description="Basic and acidic residues" evidence="1">
    <location>
        <begin position="108"/>
        <end position="120"/>
    </location>
</feature>
<proteinExistence type="predicted"/>
<feature type="compositionally biased region" description="Low complexity" evidence="1">
    <location>
        <begin position="8"/>
        <end position="23"/>
    </location>
</feature>
<dbReference type="EMBL" id="NIVC01002989">
    <property type="protein sequence ID" value="PAA53995.1"/>
    <property type="molecule type" value="Genomic_DNA"/>
</dbReference>
<evidence type="ECO:0000313" key="2">
    <source>
        <dbReference type="EMBL" id="PAA53995.1"/>
    </source>
</evidence>
<organism evidence="2 3">
    <name type="scientific">Macrostomum lignano</name>
    <dbReference type="NCBI Taxonomy" id="282301"/>
    <lineage>
        <taxon>Eukaryota</taxon>
        <taxon>Metazoa</taxon>
        <taxon>Spiralia</taxon>
        <taxon>Lophotrochozoa</taxon>
        <taxon>Platyhelminthes</taxon>
        <taxon>Rhabditophora</taxon>
        <taxon>Macrostomorpha</taxon>
        <taxon>Macrostomida</taxon>
        <taxon>Macrostomidae</taxon>
        <taxon>Macrostomum</taxon>
    </lineage>
</organism>
<protein>
    <submittedName>
        <fullName evidence="2">Uncharacterized protein</fullName>
    </submittedName>
</protein>
<accession>A0A267DXI6</accession>